<keyword evidence="1" id="KW-0472">Membrane</keyword>
<accession>A0ABQ4EL44</accession>
<evidence type="ECO:0000256" key="1">
    <source>
        <dbReference type="SAM" id="Phobius"/>
    </source>
</evidence>
<evidence type="ECO:0000313" key="3">
    <source>
        <dbReference type="Proteomes" id="UP000621500"/>
    </source>
</evidence>
<feature type="transmembrane region" description="Helical" evidence="1">
    <location>
        <begin position="324"/>
        <end position="343"/>
    </location>
</feature>
<feature type="transmembrane region" description="Helical" evidence="1">
    <location>
        <begin position="242"/>
        <end position="259"/>
    </location>
</feature>
<sequence>MRARSIASEAYRNLASGTTRALLLAIALATVGAGLAIADARSVVTMERRAAEFVSSGASVRVMVARKTTDAAACERLGGIPGVRSAGALRETEPVVLRAMAGNPIQAYAVTPGLIEVLGGVPAASAGAWLPAQLAETLGVRPGAELATGGGTLTVAGVYHYPDDGRDSRLHHAALLPQPAAGTFDECWADIWPFSEARDSLLHTAFTVDAGSSDPVTIGQLNTRLGTRFDGLGEFAGRPTRYAPHGCALAGLVLGFLAVRMRRLEIAGALHLGQSRRSLLATHLIETAAWSSAALLLAAAALVFGVVLGDTADPGSVYLIDIRGPVAATLAAHAGAVLALATIRERHLFGYFKNR</sequence>
<keyword evidence="3" id="KW-1185">Reference proteome</keyword>
<reference evidence="2 3" key="1">
    <citation type="submission" date="2021-01" db="EMBL/GenBank/DDBJ databases">
        <title>Whole genome shotgun sequence of Plantactinospora mayteni NBRC 109088.</title>
        <authorList>
            <person name="Komaki H."/>
            <person name="Tamura T."/>
        </authorList>
    </citation>
    <scope>NUCLEOTIDE SEQUENCE [LARGE SCALE GENOMIC DNA]</scope>
    <source>
        <strain evidence="2 3">NBRC 109088</strain>
    </source>
</reference>
<feature type="transmembrane region" description="Helical" evidence="1">
    <location>
        <begin position="280"/>
        <end position="304"/>
    </location>
</feature>
<proteinExistence type="predicted"/>
<comment type="caution">
    <text evidence="2">The sequence shown here is derived from an EMBL/GenBank/DDBJ whole genome shotgun (WGS) entry which is preliminary data.</text>
</comment>
<protein>
    <recommendedName>
        <fullName evidence="4">ABC transporter permease</fullName>
    </recommendedName>
</protein>
<name>A0ABQ4EL44_9ACTN</name>
<keyword evidence="1" id="KW-1133">Transmembrane helix</keyword>
<dbReference type="EMBL" id="BONX01000010">
    <property type="protein sequence ID" value="GIG95470.1"/>
    <property type="molecule type" value="Genomic_DNA"/>
</dbReference>
<organism evidence="2 3">
    <name type="scientific">Plantactinospora mayteni</name>
    <dbReference type="NCBI Taxonomy" id="566021"/>
    <lineage>
        <taxon>Bacteria</taxon>
        <taxon>Bacillati</taxon>
        <taxon>Actinomycetota</taxon>
        <taxon>Actinomycetes</taxon>
        <taxon>Micromonosporales</taxon>
        <taxon>Micromonosporaceae</taxon>
        <taxon>Plantactinospora</taxon>
    </lineage>
</organism>
<evidence type="ECO:0000313" key="2">
    <source>
        <dbReference type="EMBL" id="GIG95470.1"/>
    </source>
</evidence>
<gene>
    <name evidence="2" type="ORF">Pma05_20430</name>
</gene>
<evidence type="ECO:0008006" key="4">
    <source>
        <dbReference type="Google" id="ProtNLM"/>
    </source>
</evidence>
<keyword evidence="1" id="KW-0812">Transmembrane</keyword>
<dbReference type="RefSeq" id="WP_203857059.1">
    <property type="nucleotide sequence ID" value="NZ_BAAAZQ010000007.1"/>
</dbReference>
<dbReference type="Proteomes" id="UP000621500">
    <property type="component" value="Unassembled WGS sequence"/>
</dbReference>